<evidence type="ECO:0000256" key="6">
    <source>
        <dbReference type="ARBA" id="ARBA00022692"/>
    </source>
</evidence>
<evidence type="ECO:0000256" key="11">
    <source>
        <dbReference type="ARBA" id="ARBA00023180"/>
    </source>
</evidence>
<dbReference type="FunFam" id="3.30.420.40:FF:000057">
    <property type="entry name" value="Ectonucleoside triphosphate diphosphohydrolase 4"/>
    <property type="match status" value="1"/>
</dbReference>
<dbReference type="GO" id="GO:0045134">
    <property type="term" value="F:UDP phosphatase activity"/>
    <property type="evidence" value="ECO:0007669"/>
    <property type="project" value="TreeGrafter"/>
</dbReference>
<organism evidence="14 15">
    <name type="scientific">Microtus ochrogaster</name>
    <name type="common">Prairie vole</name>
    <dbReference type="NCBI Taxonomy" id="79684"/>
    <lineage>
        <taxon>Eukaryota</taxon>
        <taxon>Metazoa</taxon>
        <taxon>Chordata</taxon>
        <taxon>Craniata</taxon>
        <taxon>Vertebrata</taxon>
        <taxon>Euteleostomi</taxon>
        <taxon>Mammalia</taxon>
        <taxon>Eutheria</taxon>
        <taxon>Euarchontoglires</taxon>
        <taxon>Glires</taxon>
        <taxon>Rodentia</taxon>
        <taxon>Myomorpha</taxon>
        <taxon>Muroidea</taxon>
        <taxon>Cricetidae</taxon>
        <taxon>Arvicolinae</taxon>
        <taxon>Microtus</taxon>
    </lineage>
</organism>
<evidence type="ECO:0000256" key="10">
    <source>
        <dbReference type="ARBA" id="ARBA00023136"/>
    </source>
</evidence>
<keyword evidence="8" id="KW-0460">Magnesium</keyword>
<dbReference type="GO" id="GO:0046036">
    <property type="term" value="P:CTP metabolic process"/>
    <property type="evidence" value="ECO:0007669"/>
    <property type="project" value="TreeGrafter"/>
</dbReference>
<keyword evidence="7" id="KW-0378">Hydrolase</keyword>
<keyword evidence="10 13" id="KW-0472">Membrane</keyword>
<feature type="transmembrane region" description="Helical" evidence="13">
    <location>
        <begin position="513"/>
        <end position="531"/>
    </location>
</feature>
<evidence type="ECO:0000256" key="3">
    <source>
        <dbReference type="ARBA" id="ARBA00004439"/>
    </source>
</evidence>
<keyword evidence="9 13" id="KW-1133">Transmembrane helix</keyword>
<dbReference type="GO" id="GO:0005794">
    <property type="term" value="C:Golgi apparatus"/>
    <property type="evidence" value="ECO:0007669"/>
    <property type="project" value="TreeGrafter"/>
</dbReference>
<dbReference type="Proteomes" id="UP000710432">
    <property type="component" value="Unassembled WGS sequence"/>
</dbReference>
<proteinExistence type="inferred from homology"/>
<dbReference type="InterPro" id="IPR000407">
    <property type="entry name" value="GDA1_CD39_NTPase"/>
</dbReference>
<comment type="subcellular location">
    <subcellularLocation>
        <location evidence="3">Cytoplasmic vesicle membrane</location>
        <topology evidence="3">Multi-pass membrane protein</topology>
    </subcellularLocation>
</comment>
<dbReference type="GO" id="GO:0030659">
    <property type="term" value="C:cytoplasmic vesicle membrane"/>
    <property type="evidence" value="ECO:0007669"/>
    <property type="project" value="UniProtKB-SubCell"/>
</dbReference>
<protein>
    <recommendedName>
        <fullName evidence="5">nucleoside-triphosphate phosphatase</fullName>
        <ecNumber evidence="5">3.6.1.15</ecNumber>
    </recommendedName>
</protein>
<dbReference type="PANTHER" id="PTHR11782:SF37">
    <property type="entry name" value="ECTONUCLEOSIDE TRIPHOSPHATE DIPHOSPHOHYDROLASE 7"/>
    <property type="match status" value="1"/>
</dbReference>
<comment type="similarity">
    <text evidence="4">Belongs to the GDA1/CD39 NTPase family.</text>
</comment>
<reference evidence="14" key="1">
    <citation type="submission" date="2020-03" db="EMBL/GenBank/DDBJ databases">
        <title>Studies in the Genomics of Life Span.</title>
        <authorList>
            <person name="Glass D."/>
        </authorList>
    </citation>
    <scope>NUCLEOTIDE SEQUENCE</scope>
    <source>
        <strain evidence="14">LTLLF</strain>
        <tissue evidence="14">Muscle</tissue>
    </source>
</reference>
<keyword evidence="11" id="KW-0325">Glycoprotein</keyword>
<dbReference type="CDD" id="cd24045">
    <property type="entry name" value="ASKHA_NBD_NTPDase4-like"/>
    <property type="match status" value="1"/>
</dbReference>
<dbReference type="GO" id="GO:0004382">
    <property type="term" value="F:GDP phosphatase activity"/>
    <property type="evidence" value="ECO:0007669"/>
    <property type="project" value="TreeGrafter"/>
</dbReference>
<dbReference type="PANTHER" id="PTHR11782">
    <property type="entry name" value="ADENOSINE/GUANOSINE DIPHOSPHATASE"/>
    <property type="match status" value="1"/>
</dbReference>
<evidence type="ECO:0000256" key="9">
    <source>
        <dbReference type="ARBA" id="ARBA00022989"/>
    </source>
</evidence>
<evidence type="ECO:0000256" key="4">
    <source>
        <dbReference type="ARBA" id="ARBA00009283"/>
    </source>
</evidence>
<evidence type="ECO:0000256" key="2">
    <source>
        <dbReference type="ARBA" id="ARBA00001946"/>
    </source>
</evidence>
<evidence type="ECO:0000313" key="14">
    <source>
        <dbReference type="EMBL" id="KAH0504492.1"/>
    </source>
</evidence>
<comment type="caution">
    <text evidence="14">The sequence shown here is derived from an EMBL/GenBank/DDBJ whole genome shotgun (WGS) entry which is preliminary data.</text>
</comment>
<dbReference type="Gene3D" id="3.30.420.150">
    <property type="entry name" value="Exopolyphosphatase. Domain 2"/>
    <property type="match status" value="1"/>
</dbReference>
<dbReference type="Pfam" id="PF01150">
    <property type="entry name" value="GDA1_CD39"/>
    <property type="match status" value="2"/>
</dbReference>
<evidence type="ECO:0000256" key="5">
    <source>
        <dbReference type="ARBA" id="ARBA00012445"/>
    </source>
</evidence>
<dbReference type="EMBL" id="JAATJU010025000">
    <property type="protein sequence ID" value="KAH0504492.1"/>
    <property type="molecule type" value="Genomic_DNA"/>
</dbReference>
<sequence>MVGSEDVREGSAINGSTSPLHGPTRFCFIHLRYLARVGDLEATNTEDPNLNYGLVVDCGSSGSRIFVYFWPRHNGNPHDLLDIKQMRDRNSQPVVKKIKPGISAMANTPEHASDYLRPLLSFAAAHVPVKKHKETPLYILCTAGMRLLPERQQLAILADLVKDLPLEFDFLFSQSQAEVISGKQEELHLHRVGTLGGCIPPLLSEVTAARLTLLPQVLGHAEQEFKHGLESTLFWDDLTMKMEEAAKILLAEFNLGCDVQHTEHVYRVYVTTFLGFGGNFARQRYEDLVLNETLNRNRLLGQKTGLSPDNPFLDPCLPVGLTDVVERNSQVLHVRGKGDWTTCRAMLSPLLARSNTSQASLNGIYQSPIDFNNSEFYGFSEFFYCTEDVLRIGGRYHGPTFAKAAQDYCGMAWPVLAQRFKNGLFSPHADEHRLKYQCFKSAWMYEVLHEGFHFPYDYPNLQTAQLVYDREVQWTLGAILYKTRFLPLRDLRQGGVRQAHGSWFRLSFVYNHYLFFACTLVVLLAIVLYLLRIHRIHRRQTRASAPLDLLWIEQVVPMIGVQVEP</sequence>
<keyword evidence="6 13" id="KW-0812">Transmembrane</keyword>
<dbReference type="GO" id="GO:0006256">
    <property type="term" value="P:UDP catabolic process"/>
    <property type="evidence" value="ECO:0007669"/>
    <property type="project" value="TreeGrafter"/>
</dbReference>
<comment type="cofactor">
    <cofactor evidence="2">
        <name>Mg(2+)</name>
        <dbReference type="ChEBI" id="CHEBI:18420"/>
    </cofactor>
</comment>
<name>A0A8J6G4V4_MICOH</name>
<gene>
    <name evidence="14" type="ORF">LTLLF_182020</name>
</gene>
<dbReference type="Gene3D" id="3.30.420.40">
    <property type="match status" value="1"/>
</dbReference>
<evidence type="ECO:0000256" key="8">
    <source>
        <dbReference type="ARBA" id="ARBA00022842"/>
    </source>
</evidence>
<evidence type="ECO:0000256" key="12">
    <source>
        <dbReference type="PIRSR" id="PIRSR600407-1"/>
    </source>
</evidence>
<evidence type="ECO:0000313" key="15">
    <source>
        <dbReference type="Proteomes" id="UP000710432"/>
    </source>
</evidence>
<evidence type="ECO:0000256" key="13">
    <source>
        <dbReference type="SAM" id="Phobius"/>
    </source>
</evidence>
<dbReference type="AlphaFoldDB" id="A0A8J6G4V4"/>
<evidence type="ECO:0000256" key="7">
    <source>
        <dbReference type="ARBA" id="ARBA00022801"/>
    </source>
</evidence>
<accession>A0A8J6G4V4</accession>
<dbReference type="FunFam" id="3.30.420.150:FF:000003">
    <property type="entry name" value="ectonucleoside triphosphate diphosphohydrolase 7"/>
    <property type="match status" value="1"/>
</dbReference>
<dbReference type="EC" id="3.6.1.15" evidence="5"/>
<comment type="cofactor">
    <cofactor evidence="1">
        <name>Ca(2+)</name>
        <dbReference type="ChEBI" id="CHEBI:29108"/>
    </cofactor>
</comment>
<dbReference type="GO" id="GO:0017111">
    <property type="term" value="F:ribonucleoside triphosphate phosphatase activity"/>
    <property type="evidence" value="ECO:0007669"/>
    <property type="project" value="UniProtKB-EC"/>
</dbReference>
<feature type="active site" description="Proton acceptor" evidence="12">
    <location>
        <position position="185"/>
    </location>
</feature>
<evidence type="ECO:0000256" key="1">
    <source>
        <dbReference type="ARBA" id="ARBA00001913"/>
    </source>
</evidence>